<dbReference type="PANTHER" id="PTHR15730:SF5">
    <property type="entry name" value="SI:CH211-210B2.2-RELATED"/>
    <property type="match status" value="1"/>
</dbReference>
<dbReference type="Gene3D" id="1.10.390.30">
    <property type="entry name" value="Peptidase M60, enhancin-like domain 3"/>
    <property type="match status" value="1"/>
</dbReference>
<evidence type="ECO:0000259" key="2">
    <source>
        <dbReference type="PROSITE" id="PS51723"/>
    </source>
</evidence>
<dbReference type="PROSITE" id="PS51257">
    <property type="entry name" value="PROKAR_LIPOPROTEIN"/>
    <property type="match status" value="1"/>
</dbReference>
<dbReference type="InterPro" id="IPR008979">
    <property type="entry name" value="Galactose-bd-like_sf"/>
</dbReference>
<dbReference type="PROSITE" id="PS50022">
    <property type="entry name" value="FA58C_3"/>
    <property type="match status" value="1"/>
</dbReference>
<proteinExistence type="predicted"/>
<evidence type="ECO:0000313" key="3">
    <source>
        <dbReference type="EMBL" id="MDC7135670.1"/>
    </source>
</evidence>
<feature type="domain" description="F5/8 type C" evidence="1">
    <location>
        <begin position="557"/>
        <end position="687"/>
    </location>
</feature>
<comment type="caution">
    <text evidence="3">The sequence shown here is derived from an EMBL/GenBank/DDBJ whole genome shotgun (WGS) entry which is preliminary data.</text>
</comment>
<evidence type="ECO:0000313" key="4">
    <source>
        <dbReference type="Proteomes" id="UP001215398"/>
    </source>
</evidence>
<feature type="domain" description="Peptidase M60" evidence="2">
    <location>
        <begin position="99"/>
        <end position="432"/>
    </location>
</feature>
<dbReference type="InterPro" id="IPR000421">
    <property type="entry name" value="FA58C"/>
</dbReference>
<dbReference type="InterPro" id="IPR035423">
    <property type="entry name" value="M60-like_N"/>
</dbReference>
<accession>A0ABT5H500</accession>
<dbReference type="InterPro" id="IPR031161">
    <property type="entry name" value="Peptidase_M60_dom"/>
</dbReference>
<dbReference type="Gene3D" id="3.40.390.80">
    <property type="entry name" value="Peptidase M60, enhancin-like domain 2"/>
    <property type="match status" value="1"/>
</dbReference>
<dbReference type="SMART" id="SM01276">
    <property type="entry name" value="M60-like"/>
    <property type="match status" value="1"/>
</dbReference>
<dbReference type="EMBL" id="JAQPYS010000033">
    <property type="protein sequence ID" value="MDC7135670.1"/>
    <property type="molecule type" value="Genomic_DNA"/>
</dbReference>
<keyword evidence="4" id="KW-1185">Reference proteome</keyword>
<dbReference type="Pfam" id="PF00754">
    <property type="entry name" value="F5_F8_type_C"/>
    <property type="match status" value="1"/>
</dbReference>
<protein>
    <submittedName>
        <fullName evidence="3">M60 family peptidase N-terminal accessory domain-containing protein</fullName>
    </submittedName>
</protein>
<dbReference type="Pfam" id="PF13402">
    <property type="entry name" value="Peptidase_M60"/>
    <property type="match status" value="1"/>
</dbReference>
<dbReference type="InterPro" id="IPR042279">
    <property type="entry name" value="Pep_M60_3"/>
</dbReference>
<dbReference type="Gene3D" id="2.60.120.1250">
    <property type="entry name" value="Peptidase M60, enhancin-like domain 1"/>
    <property type="match status" value="1"/>
</dbReference>
<reference evidence="3 4" key="1">
    <citation type="submission" date="2023-01" db="EMBL/GenBank/DDBJ databases">
        <title>Exploring GABA producing Bacteroides strains toward improving mental health.</title>
        <authorList>
            <person name="Yousuf B."/>
            <person name="Bouhlel N.E."/>
            <person name="Mottawea W."/>
            <person name="Hammami R."/>
        </authorList>
    </citation>
    <scope>NUCLEOTIDE SEQUENCE [LARGE SCALE GENOMIC DNA]</scope>
    <source>
        <strain evidence="3 4">UO.H1054</strain>
    </source>
</reference>
<dbReference type="Pfam" id="PF17291">
    <property type="entry name" value="M60-like_N"/>
    <property type="match status" value="1"/>
</dbReference>
<sequence length="700" mass="80552">MKNRILYFLLTAYTSFVFGGCDIAYKYDIESGTDDYTSDKADANIDTDSSIDVSMYAQARIFPGLVDTTREEHVDATITLDLTKRYVDASTLGMQWVPAAVYSTGLYAGAGELITIQLDEDVMGLSVQIGSHTDDLTTVNSFLREPVVYTTKALFPGINTVRNPLGGTIWILKNGKAEGSKDFTLKISGAYSSPDYVLGETNRDISSWMEKVKTTTVPWMEIRGERVIFTLPTARVADEIRSNEQFASNLEEVLQTWDVAIAEYFYKFNGFEFGTEDLKYRAPDYSERVVFDVQLENNLYMRNGKQTIMAVNSDRIMQELTDLETLKTANSISIFTMLQERYSTYSFRNPWSWSQHLSTAAAHLPLYRVGEKTMITERTPMGTIFSDEDVKEQFPLALSYATADSSKWFGYDGDKYKSFALLSIVQLGYYDKENPWQILSKLNAYGRTNGVTNNENGEFVFKYLCDYYCKDFTPFFEHWGFSVSDSYRVYAAQYDKLDKKIWEYDPFQPNKELPDYEADGYRYRTDRRNWEAQAYDKSYRQNIYPGNTDGELTYGPARMFDGKKNTVWQSDYSDEGNIPELPYYIVIDMKEKSSIDGFYIANGHGGFRIQHLIVQTTDHSDINISDSNVEWKDLVDLKEGTDDFKAAWRNERFFEFPDGTQSVRYLRLVIPDVSYVNEQEKNQALGRRQALSEFGTFYYK</sequence>
<organism evidence="3 4">
    <name type="scientific">Bacteroides zhangwenhongii</name>
    <dbReference type="NCBI Taxonomy" id="2650157"/>
    <lineage>
        <taxon>Bacteria</taxon>
        <taxon>Pseudomonadati</taxon>
        <taxon>Bacteroidota</taxon>
        <taxon>Bacteroidia</taxon>
        <taxon>Bacteroidales</taxon>
        <taxon>Bacteroidaceae</taxon>
        <taxon>Bacteroides</taxon>
    </lineage>
</organism>
<dbReference type="PANTHER" id="PTHR15730">
    <property type="entry name" value="EXPERIMENTAL AUTOIMMUNE PROSTATITIS ANTIGEN 2-RELATED"/>
    <property type="match status" value="1"/>
</dbReference>
<dbReference type="Proteomes" id="UP001215398">
    <property type="component" value="Unassembled WGS sequence"/>
</dbReference>
<dbReference type="PROSITE" id="PS51723">
    <property type="entry name" value="PEPTIDASE_M60"/>
    <property type="match status" value="1"/>
</dbReference>
<dbReference type="InterPro" id="IPR051244">
    <property type="entry name" value="TCAF"/>
</dbReference>
<dbReference type="RefSeq" id="WP_272719813.1">
    <property type="nucleotide sequence ID" value="NZ_JAQPYS010000033.1"/>
</dbReference>
<dbReference type="SUPFAM" id="SSF49785">
    <property type="entry name" value="Galactose-binding domain-like"/>
    <property type="match status" value="1"/>
</dbReference>
<evidence type="ECO:0000259" key="1">
    <source>
        <dbReference type="PROSITE" id="PS50022"/>
    </source>
</evidence>
<dbReference type="Gene3D" id="2.60.120.260">
    <property type="entry name" value="Galactose-binding domain-like"/>
    <property type="match status" value="1"/>
</dbReference>
<gene>
    <name evidence="3" type="ORF">PQG98_04820</name>
</gene>
<name>A0ABT5H500_9BACE</name>